<gene>
    <name evidence="2" type="ORF">PAT01_03640</name>
</gene>
<accession>A0ABQ0U9E1</accession>
<evidence type="ECO:0000313" key="3">
    <source>
        <dbReference type="Proteomes" id="UP000321189"/>
    </source>
</evidence>
<organism evidence="2 3">
    <name type="scientific">Pseudoalteromonas atlantica</name>
    <name type="common">Alteromonas atlantica</name>
    <dbReference type="NCBI Taxonomy" id="288"/>
    <lineage>
        <taxon>Bacteria</taxon>
        <taxon>Pseudomonadati</taxon>
        <taxon>Pseudomonadota</taxon>
        <taxon>Gammaproteobacteria</taxon>
        <taxon>Alteromonadales</taxon>
        <taxon>Pseudoalteromonadaceae</taxon>
        <taxon>Pseudoalteromonas</taxon>
    </lineage>
</organism>
<keyword evidence="1" id="KW-0732">Signal</keyword>
<dbReference type="Proteomes" id="UP000321189">
    <property type="component" value="Unassembled WGS sequence"/>
</dbReference>
<feature type="chain" id="PRO_5045356561" description="DUF4440 domain-containing protein" evidence="1">
    <location>
        <begin position="22"/>
        <end position="146"/>
    </location>
</feature>
<evidence type="ECO:0000256" key="1">
    <source>
        <dbReference type="SAM" id="SignalP"/>
    </source>
</evidence>
<reference evidence="2 3" key="1">
    <citation type="submission" date="2019-07" db="EMBL/GenBank/DDBJ databases">
        <title>Whole genome shotgun sequence of Pseudoalteromonas atlantica NBRC 103033.</title>
        <authorList>
            <person name="Hosoyama A."/>
            <person name="Uohara A."/>
            <person name="Ohji S."/>
            <person name="Ichikawa N."/>
        </authorList>
    </citation>
    <scope>NUCLEOTIDE SEQUENCE [LARGE SCALE GENOMIC DNA]</scope>
    <source>
        <strain evidence="2 3">NBRC 103033</strain>
    </source>
</reference>
<evidence type="ECO:0008006" key="4">
    <source>
        <dbReference type="Google" id="ProtNLM"/>
    </source>
</evidence>
<dbReference type="EMBL" id="BJUT01000001">
    <property type="protein sequence ID" value="GEK75060.1"/>
    <property type="molecule type" value="Genomic_DNA"/>
</dbReference>
<keyword evidence="3" id="KW-1185">Reference proteome</keyword>
<comment type="caution">
    <text evidence="2">The sequence shown here is derived from an EMBL/GenBank/DDBJ whole genome shotgun (WGS) entry which is preliminary data.</text>
</comment>
<sequence>MKNKTLITAIVGCLFSASTVAMERFHGVEDGSDENLKSVCKDYMVNSYLKNDPALFFYLLPESVKNMEDKIEKSWFDDHTKKFGDEPITEYEFLEISNNIEKGAYKGKATKTIRLEFKAGKMDKTKRSLCYFKQSENGRWYLGQKP</sequence>
<feature type="signal peptide" evidence="1">
    <location>
        <begin position="1"/>
        <end position="21"/>
    </location>
</feature>
<evidence type="ECO:0000313" key="2">
    <source>
        <dbReference type="EMBL" id="GEK75060.1"/>
    </source>
</evidence>
<dbReference type="RefSeq" id="WP_096739593.1">
    <property type="nucleotide sequence ID" value="NZ_BJUT01000001.1"/>
</dbReference>
<proteinExistence type="predicted"/>
<name>A0ABQ0U9E1_PSEAF</name>
<protein>
    <recommendedName>
        <fullName evidence="4">DUF4440 domain-containing protein</fullName>
    </recommendedName>
</protein>